<dbReference type="AlphaFoldDB" id="A0AAD8VQY1"/>
<comment type="caution">
    <text evidence="4">The sequence shown here is derived from an EMBL/GenBank/DDBJ whole genome shotgun (WGS) entry which is preliminary data.</text>
</comment>
<dbReference type="InterPro" id="IPR005162">
    <property type="entry name" value="Retrotrans_gag_dom"/>
</dbReference>
<feature type="region of interest" description="Disordered" evidence="2">
    <location>
        <begin position="74"/>
        <end position="105"/>
    </location>
</feature>
<keyword evidence="1" id="KW-0862">Zinc</keyword>
<evidence type="ECO:0000256" key="1">
    <source>
        <dbReference type="PROSITE-ProRule" id="PRU00047"/>
    </source>
</evidence>
<dbReference type="GO" id="GO:0008270">
    <property type="term" value="F:zinc ion binding"/>
    <property type="evidence" value="ECO:0007669"/>
    <property type="project" value="UniProtKB-KW"/>
</dbReference>
<dbReference type="SUPFAM" id="SSF57756">
    <property type="entry name" value="Retrovirus zinc finger-like domains"/>
    <property type="match status" value="1"/>
</dbReference>
<proteinExistence type="predicted"/>
<dbReference type="PANTHER" id="PTHR35046">
    <property type="entry name" value="ZINC KNUCKLE (CCHC-TYPE) FAMILY PROTEIN"/>
    <property type="match status" value="1"/>
</dbReference>
<keyword evidence="1" id="KW-0863">Zinc-finger</keyword>
<keyword evidence="5" id="KW-1185">Reference proteome</keyword>
<dbReference type="PROSITE" id="PS50158">
    <property type="entry name" value="ZF_CCHC"/>
    <property type="match status" value="1"/>
</dbReference>
<feature type="compositionally biased region" description="Low complexity" evidence="2">
    <location>
        <begin position="359"/>
        <end position="371"/>
    </location>
</feature>
<dbReference type="SMART" id="SM00343">
    <property type="entry name" value="ZnF_C2HC"/>
    <property type="match status" value="1"/>
</dbReference>
<dbReference type="Pfam" id="PF03732">
    <property type="entry name" value="Retrotrans_gag"/>
    <property type="match status" value="1"/>
</dbReference>
<feature type="region of interest" description="Disordered" evidence="2">
    <location>
        <begin position="318"/>
        <end position="373"/>
    </location>
</feature>
<evidence type="ECO:0000256" key="2">
    <source>
        <dbReference type="SAM" id="MobiDB-lite"/>
    </source>
</evidence>
<dbReference type="PANTHER" id="PTHR35046:SF24">
    <property type="entry name" value="RETROTRANSPOSON GAG DOMAIN-CONTAINING PROTEIN"/>
    <property type="match status" value="1"/>
</dbReference>
<organism evidence="4 5">
    <name type="scientific">Lolium multiflorum</name>
    <name type="common">Italian ryegrass</name>
    <name type="synonym">Lolium perenne subsp. multiflorum</name>
    <dbReference type="NCBI Taxonomy" id="4521"/>
    <lineage>
        <taxon>Eukaryota</taxon>
        <taxon>Viridiplantae</taxon>
        <taxon>Streptophyta</taxon>
        <taxon>Embryophyta</taxon>
        <taxon>Tracheophyta</taxon>
        <taxon>Spermatophyta</taxon>
        <taxon>Magnoliopsida</taxon>
        <taxon>Liliopsida</taxon>
        <taxon>Poales</taxon>
        <taxon>Poaceae</taxon>
        <taxon>BOP clade</taxon>
        <taxon>Pooideae</taxon>
        <taxon>Poodae</taxon>
        <taxon>Poeae</taxon>
        <taxon>Poeae Chloroplast Group 2 (Poeae type)</taxon>
        <taxon>Loliodinae</taxon>
        <taxon>Loliinae</taxon>
        <taxon>Lolium</taxon>
    </lineage>
</organism>
<name>A0AAD8VQY1_LOLMU</name>
<reference evidence="4" key="1">
    <citation type="submission" date="2023-07" db="EMBL/GenBank/DDBJ databases">
        <title>A chromosome-level genome assembly of Lolium multiflorum.</title>
        <authorList>
            <person name="Chen Y."/>
            <person name="Copetti D."/>
            <person name="Kolliker R."/>
            <person name="Studer B."/>
        </authorList>
    </citation>
    <scope>NUCLEOTIDE SEQUENCE</scope>
    <source>
        <strain evidence="4">02402/16</strain>
        <tissue evidence="4">Leaf</tissue>
    </source>
</reference>
<accession>A0AAD8VQY1</accession>
<dbReference type="InterPro" id="IPR001878">
    <property type="entry name" value="Znf_CCHC"/>
</dbReference>
<dbReference type="Pfam" id="PF00098">
    <property type="entry name" value="zf-CCHC"/>
    <property type="match status" value="1"/>
</dbReference>
<feature type="compositionally biased region" description="Pro residues" evidence="2">
    <location>
        <begin position="77"/>
        <end position="86"/>
    </location>
</feature>
<evidence type="ECO:0000313" key="4">
    <source>
        <dbReference type="EMBL" id="KAK1613578.1"/>
    </source>
</evidence>
<dbReference type="Gene3D" id="4.10.60.10">
    <property type="entry name" value="Zinc finger, CCHC-type"/>
    <property type="match status" value="1"/>
</dbReference>
<feature type="domain" description="CCHC-type" evidence="3">
    <location>
        <begin position="375"/>
        <end position="390"/>
    </location>
</feature>
<evidence type="ECO:0000259" key="3">
    <source>
        <dbReference type="PROSITE" id="PS50158"/>
    </source>
</evidence>
<sequence length="515" mass="58177">MKLETAAAVLDEEPLPMYAEDLAENVRGGFDLTCNYVLRCHNNLKEKMDKRFDDLSAQIGALQTIVENLQAPLPAAREPPPAAPPPRDGRVGDHPLPVQPAPQVDDHAGNAAIAAGYAPRQRHHDPRVEALARGGANDRDRFGQAARVHVDDGIGRVKISIPPFSGKCEPEDYLDWEMCVEQIFNAHRYNEEKKMQLAAIEFTGYALLWWNQICRSRHRPTSWQGMKDFMRRRFVPEHYKRNMYIKLQRLSQGNLSVDEYYKEMELLMIRTETAEVPEATMARFFNGLNLEVQDRVEMAVYYNIEDLVHQAERAEQQIRRRQDSATSTWRRSHIEDSGAISRQSPNTRSNSLHKEAPKSGMSRESSNQSSSRIECFTCGGRGHMRRDCPNAKKILLTQDGYISASDEEEDTDATYFEEGEKIMMSGTPWRRVNGRFASPPTHALASAAPSMARFDFSSRARTGGRRMFVCDAINDTRLETNAGIESGRAPVLLKGSGTALPLPTARPTIFTFFFP</sequence>
<keyword evidence="1" id="KW-0479">Metal-binding</keyword>
<dbReference type="InterPro" id="IPR036875">
    <property type="entry name" value="Znf_CCHC_sf"/>
</dbReference>
<protein>
    <recommendedName>
        <fullName evidence="3">CCHC-type domain-containing protein</fullName>
    </recommendedName>
</protein>
<evidence type="ECO:0000313" key="5">
    <source>
        <dbReference type="Proteomes" id="UP001231189"/>
    </source>
</evidence>
<feature type="compositionally biased region" description="Polar residues" evidence="2">
    <location>
        <begin position="340"/>
        <end position="350"/>
    </location>
</feature>
<gene>
    <name evidence="4" type="ORF">QYE76_019095</name>
</gene>
<dbReference type="EMBL" id="JAUUTY010000006">
    <property type="protein sequence ID" value="KAK1613578.1"/>
    <property type="molecule type" value="Genomic_DNA"/>
</dbReference>
<dbReference type="GO" id="GO:0003676">
    <property type="term" value="F:nucleic acid binding"/>
    <property type="evidence" value="ECO:0007669"/>
    <property type="project" value="InterPro"/>
</dbReference>
<dbReference type="Proteomes" id="UP001231189">
    <property type="component" value="Unassembled WGS sequence"/>
</dbReference>